<reference evidence="2" key="1">
    <citation type="submission" date="2021-03" db="EMBL/GenBank/DDBJ databases">
        <title>Draft genome sequence of rust myrtle Austropuccinia psidii MF-1, a brazilian biotype.</title>
        <authorList>
            <person name="Quecine M.C."/>
            <person name="Pachon D.M.R."/>
            <person name="Bonatelli M.L."/>
            <person name="Correr F.H."/>
            <person name="Franceschini L.M."/>
            <person name="Leite T.F."/>
            <person name="Margarido G.R.A."/>
            <person name="Almeida C.A."/>
            <person name="Ferrarezi J.A."/>
            <person name="Labate C.A."/>
        </authorList>
    </citation>
    <scope>NUCLEOTIDE SEQUENCE</scope>
    <source>
        <strain evidence="2">MF-1</strain>
    </source>
</reference>
<evidence type="ECO:0000256" key="1">
    <source>
        <dbReference type="SAM" id="MobiDB-lite"/>
    </source>
</evidence>
<evidence type="ECO:0000313" key="2">
    <source>
        <dbReference type="EMBL" id="MBW0511524.1"/>
    </source>
</evidence>
<accession>A0A9Q3HQH9</accession>
<comment type="caution">
    <text evidence="2">The sequence shown here is derived from an EMBL/GenBank/DDBJ whole genome shotgun (WGS) entry which is preliminary data.</text>
</comment>
<keyword evidence="3" id="KW-1185">Reference proteome</keyword>
<gene>
    <name evidence="2" type="ORF">O181_051239</name>
</gene>
<sequence>MLLEMPVKHSFQAKNSRSQRHQAALTPTTRASLDPTPSVNQLSANFEDKTTSGRGRNLKKIKIILWLVGWLPVTGALMEARGPGTQESRTHLEGSKR</sequence>
<feature type="region of interest" description="Disordered" evidence="1">
    <location>
        <begin position="1"/>
        <end position="53"/>
    </location>
</feature>
<name>A0A9Q3HQH9_9BASI</name>
<protein>
    <submittedName>
        <fullName evidence="2">Uncharacterized protein</fullName>
    </submittedName>
</protein>
<dbReference type="AlphaFoldDB" id="A0A9Q3HQH9"/>
<dbReference type="Proteomes" id="UP000765509">
    <property type="component" value="Unassembled WGS sequence"/>
</dbReference>
<proteinExistence type="predicted"/>
<evidence type="ECO:0000313" key="3">
    <source>
        <dbReference type="Proteomes" id="UP000765509"/>
    </source>
</evidence>
<organism evidence="2 3">
    <name type="scientific">Austropuccinia psidii MF-1</name>
    <dbReference type="NCBI Taxonomy" id="1389203"/>
    <lineage>
        <taxon>Eukaryota</taxon>
        <taxon>Fungi</taxon>
        <taxon>Dikarya</taxon>
        <taxon>Basidiomycota</taxon>
        <taxon>Pucciniomycotina</taxon>
        <taxon>Pucciniomycetes</taxon>
        <taxon>Pucciniales</taxon>
        <taxon>Sphaerophragmiaceae</taxon>
        <taxon>Austropuccinia</taxon>
    </lineage>
</organism>
<dbReference type="EMBL" id="AVOT02022234">
    <property type="protein sequence ID" value="MBW0511524.1"/>
    <property type="molecule type" value="Genomic_DNA"/>
</dbReference>
<feature type="compositionally biased region" description="Polar residues" evidence="1">
    <location>
        <begin position="25"/>
        <end position="44"/>
    </location>
</feature>